<organism evidence="1 2">
    <name type="scientific">Mesonia maritima</name>
    <dbReference type="NCBI Taxonomy" id="1793873"/>
    <lineage>
        <taxon>Bacteria</taxon>
        <taxon>Pseudomonadati</taxon>
        <taxon>Bacteroidota</taxon>
        <taxon>Flavobacteriia</taxon>
        <taxon>Flavobacteriales</taxon>
        <taxon>Flavobacteriaceae</taxon>
        <taxon>Mesonia</taxon>
    </lineage>
</organism>
<dbReference type="Gene3D" id="2.60.40.1120">
    <property type="entry name" value="Carboxypeptidase-like, regulatory domain"/>
    <property type="match status" value="1"/>
</dbReference>
<evidence type="ECO:0000313" key="2">
    <source>
        <dbReference type="Proteomes" id="UP001257659"/>
    </source>
</evidence>
<dbReference type="EMBL" id="JAVDQA010000005">
    <property type="protein sequence ID" value="MDR6301373.1"/>
    <property type="molecule type" value="Genomic_DNA"/>
</dbReference>
<evidence type="ECO:0008006" key="3">
    <source>
        <dbReference type="Google" id="ProtNLM"/>
    </source>
</evidence>
<evidence type="ECO:0000313" key="1">
    <source>
        <dbReference type="EMBL" id="MDR6301373.1"/>
    </source>
</evidence>
<keyword evidence="2" id="KW-1185">Reference proteome</keyword>
<dbReference type="Pfam" id="PF13715">
    <property type="entry name" value="CarbopepD_reg_2"/>
    <property type="match status" value="1"/>
</dbReference>
<name>A0ABU1K6Y8_9FLAO</name>
<gene>
    <name evidence="1" type="ORF">GGR31_002024</name>
</gene>
<dbReference type="Proteomes" id="UP001257659">
    <property type="component" value="Unassembled WGS sequence"/>
</dbReference>
<comment type="caution">
    <text evidence="1">The sequence shown here is derived from an EMBL/GenBank/DDBJ whole genome shotgun (WGS) entry which is preliminary data.</text>
</comment>
<reference evidence="1 2" key="1">
    <citation type="submission" date="2023-07" db="EMBL/GenBank/DDBJ databases">
        <title>Genomic Encyclopedia of Type Strains, Phase IV (KMG-IV): sequencing the most valuable type-strain genomes for metagenomic binning, comparative biology and taxonomic classification.</title>
        <authorList>
            <person name="Goeker M."/>
        </authorList>
    </citation>
    <scope>NUCLEOTIDE SEQUENCE [LARGE SCALE GENOMIC DNA]</scope>
    <source>
        <strain evidence="1 2">DSM 102814</strain>
    </source>
</reference>
<proteinExistence type="predicted"/>
<dbReference type="SUPFAM" id="SSF49464">
    <property type="entry name" value="Carboxypeptidase regulatory domain-like"/>
    <property type="match status" value="1"/>
</dbReference>
<dbReference type="RefSeq" id="WP_309728724.1">
    <property type="nucleotide sequence ID" value="NZ_JAVDQA010000005.1"/>
</dbReference>
<dbReference type="InterPro" id="IPR008969">
    <property type="entry name" value="CarboxyPept-like_regulatory"/>
</dbReference>
<protein>
    <recommendedName>
        <fullName evidence="3">Carboxypeptidase-like regulatory domain-containing protein</fullName>
    </recommendedName>
</protein>
<sequence length="435" mass="51054">MCKNRLLFGLLVVLYFPLSAQTLSGIILSNETEKGIPNATVEISQNYGVITNQNGNFEIEVDKFSSTDSLRFSSLGYQSLKIAIKDFKKDTIIHLNKKVDQLDDVYLVNKNIEAQKIIEKAKQNINKNYSLDSLEFKIRHKLTEKYIFNDFDLKLKKINLIPKSQRVKFTTDIKKIIDEIKNTEHILEKFNSFSYKQFPHSKPKIERIEESYSVTKHNPTLVNSWYYALDKVIKSYIDINKEYQVKSGIISFDRDYKLQVDSTKLYYQLTWPKQYFLNPAEYDFLKNSEDYSFEIKEVIQFNENWYYQIAFKPNKAKAKFQGTLYISTSDYGILKGEYELGEGEKLSSFNLKFPIGAKLEENIASGSFMYTKLTSGKYSPKYYLKKTGEYNYLHRDYRLKLKDSNWLTPSKKITSNLLIDGQKITENQYYFSDKD</sequence>
<accession>A0ABU1K6Y8</accession>